<protein>
    <recommendedName>
        <fullName evidence="5">BAP29/BAP31 transmembrane domain-containing protein</fullName>
    </recommendedName>
</protein>
<reference evidence="4" key="1">
    <citation type="journal article" date="2017" name="Genome Biol.">
        <title>Comparative genomics reveals high biological diversity and specific adaptations in the industrially and medically important fungal genus Aspergillus.</title>
        <authorList>
            <person name="de Vries R.P."/>
            <person name="Riley R."/>
            <person name="Wiebenga A."/>
            <person name="Aguilar-Osorio G."/>
            <person name="Amillis S."/>
            <person name="Uchima C.A."/>
            <person name="Anderluh G."/>
            <person name="Asadollahi M."/>
            <person name="Askin M."/>
            <person name="Barry K."/>
            <person name="Battaglia E."/>
            <person name="Bayram O."/>
            <person name="Benocci T."/>
            <person name="Braus-Stromeyer S.A."/>
            <person name="Caldana C."/>
            <person name="Canovas D."/>
            <person name="Cerqueira G.C."/>
            <person name="Chen F."/>
            <person name="Chen W."/>
            <person name="Choi C."/>
            <person name="Clum A."/>
            <person name="Dos Santos R.A."/>
            <person name="Damasio A.R."/>
            <person name="Diallinas G."/>
            <person name="Emri T."/>
            <person name="Fekete E."/>
            <person name="Flipphi M."/>
            <person name="Freyberg S."/>
            <person name="Gallo A."/>
            <person name="Gournas C."/>
            <person name="Habgood R."/>
            <person name="Hainaut M."/>
            <person name="Harispe M.L."/>
            <person name="Henrissat B."/>
            <person name="Hilden K.S."/>
            <person name="Hope R."/>
            <person name="Hossain A."/>
            <person name="Karabika E."/>
            <person name="Karaffa L."/>
            <person name="Karanyi Z."/>
            <person name="Krasevec N."/>
            <person name="Kuo A."/>
            <person name="Kusch H."/>
            <person name="LaButti K."/>
            <person name="Lagendijk E.L."/>
            <person name="Lapidus A."/>
            <person name="Levasseur A."/>
            <person name="Lindquist E."/>
            <person name="Lipzen A."/>
            <person name="Logrieco A.F."/>
            <person name="MacCabe A."/>
            <person name="Maekelae M.R."/>
            <person name="Malavazi I."/>
            <person name="Melin P."/>
            <person name="Meyer V."/>
            <person name="Mielnichuk N."/>
            <person name="Miskei M."/>
            <person name="Molnar A.P."/>
            <person name="Mule G."/>
            <person name="Ngan C.Y."/>
            <person name="Orejas M."/>
            <person name="Orosz E."/>
            <person name="Ouedraogo J.P."/>
            <person name="Overkamp K.M."/>
            <person name="Park H.-S."/>
            <person name="Perrone G."/>
            <person name="Piumi F."/>
            <person name="Punt P.J."/>
            <person name="Ram A.F."/>
            <person name="Ramon A."/>
            <person name="Rauscher S."/>
            <person name="Record E."/>
            <person name="Riano-Pachon D.M."/>
            <person name="Robert V."/>
            <person name="Roehrig J."/>
            <person name="Ruller R."/>
            <person name="Salamov A."/>
            <person name="Salih N.S."/>
            <person name="Samson R.A."/>
            <person name="Sandor E."/>
            <person name="Sanguinetti M."/>
            <person name="Schuetze T."/>
            <person name="Sepcic K."/>
            <person name="Shelest E."/>
            <person name="Sherlock G."/>
            <person name="Sophianopoulou V."/>
            <person name="Squina F.M."/>
            <person name="Sun H."/>
            <person name="Susca A."/>
            <person name="Todd R.B."/>
            <person name="Tsang A."/>
            <person name="Unkles S.E."/>
            <person name="van de Wiele N."/>
            <person name="van Rossen-Uffink D."/>
            <person name="Oliveira J.V."/>
            <person name="Vesth T.C."/>
            <person name="Visser J."/>
            <person name="Yu J.-H."/>
            <person name="Zhou M."/>
            <person name="Andersen M.R."/>
            <person name="Archer D.B."/>
            <person name="Baker S.E."/>
            <person name="Benoit I."/>
            <person name="Brakhage A.A."/>
            <person name="Braus G.H."/>
            <person name="Fischer R."/>
            <person name="Frisvad J.C."/>
            <person name="Goldman G.H."/>
            <person name="Houbraken J."/>
            <person name="Oakley B."/>
            <person name="Pocsi I."/>
            <person name="Scazzocchio C."/>
            <person name="Seiboth B."/>
            <person name="vanKuyk P.A."/>
            <person name="Wortman J."/>
            <person name="Dyer P.S."/>
            <person name="Grigoriev I.V."/>
        </authorList>
    </citation>
    <scope>NUCLEOTIDE SEQUENCE [LARGE SCALE GENOMIC DNA]</scope>
    <source>
        <strain evidence="4">CBS 134.48</strain>
    </source>
</reference>
<keyword evidence="4" id="KW-1185">Reference proteome</keyword>
<feature type="signal peptide" evidence="2">
    <location>
        <begin position="1"/>
        <end position="24"/>
    </location>
</feature>
<evidence type="ECO:0000313" key="4">
    <source>
        <dbReference type="Proteomes" id="UP000184304"/>
    </source>
</evidence>
<dbReference type="VEuPathDB" id="FungiDB:ASPTUDRAFT_42907"/>
<dbReference type="AlphaFoldDB" id="A0A1L9N3W8"/>
<evidence type="ECO:0000256" key="1">
    <source>
        <dbReference type="SAM" id="Phobius"/>
    </source>
</evidence>
<proteinExistence type="predicted"/>
<keyword evidence="2" id="KW-0732">Signal</keyword>
<evidence type="ECO:0000256" key="2">
    <source>
        <dbReference type="SAM" id="SignalP"/>
    </source>
</evidence>
<accession>A0A1L9N3W8</accession>
<feature type="chain" id="PRO_5012476683" description="BAP29/BAP31 transmembrane domain-containing protein" evidence="2">
    <location>
        <begin position="25"/>
        <end position="78"/>
    </location>
</feature>
<sequence length="78" mass="8901">MVYTKLLLACVYLLLPGRITESLAYPLANDGRTARRWFIYTCCMVVMRWDPSVLYLVFLLLSSSTIIFGNNPADATNY</sequence>
<name>A0A1L9N3W8_ASPTC</name>
<dbReference type="EMBL" id="KV878203">
    <property type="protein sequence ID" value="OJI83954.1"/>
    <property type="molecule type" value="Genomic_DNA"/>
</dbReference>
<organism evidence="3 4">
    <name type="scientific">Aspergillus tubingensis (strain CBS 134.48)</name>
    <dbReference type="NCBI Taxonomy" id="767770"/>
    <lineage>
        <taxon>Eukaryota</taxon>
        <taxon>Fungi</taxon>
        <taxon>Dikarya</taxon>
        <taxon>Ascomycota</taxon>
        <taxon>Pezizomycotina</taxon>
        <taxon>Eurotiomycetes</taxon>
        <taxon>Eurotiomycetidae</taxon>
        <taxon>Eurotiales</taxon>
        <taxon>Aspergillaceae</taxon>
        <taxon>Aspergillus</taxon>
        <taxon>Aspergillus subgen. Circumdati</taxon>
    </lineage>
</organism>
<keyword evidence="1" id="KW-1133">Transmembrane helix</keyword>
<gene>
    <name evidence="3" type="ORF">ASPTUDRAFT_42907</name>
</gene>
<feature type="transmembrane region" description="Helical" evidence="1">
    <location>
        <begin position="53"/>
        <end position="73"/>
    </location>
</feature>
<evidence type="ECO:0000313" key="3">
    <source>
        <dbReference type="EMBL" id="OJI83954.1"/>
    </source>
</evidence>
<evidence type="ECO:0008006" key="5">
    <source>
        <dbReference type="Google" id="ProtNLM"/>
    </source>
</evidence>
<keyword evidence="1" id="KW-0812">Transmembrane</keyword>
<keyword evidence="1" id="KW-0472">Membrane</keyword>
<dbReference type="Proteomes" id="UP000184304">
    <property type="component" value="Unassembled WGS sequence"/>
</dbReference>